<dbReference type="SMART" id="SM01019">
    <property type="entry name" value="B3"/>
    <property type="match status" value="2"/>
</dbReference>
<evidence type="ECO:0000256" key="3">
    <source>
        <dbReference type="ARBA" id="ARBA00023125"/>
    </source>
</evidence>
<dbReference type="InterPro" id="IPR050655">
    <property type="entry name" value="Plant_B3_domain"/>
</dbReference>
<keyword evidence="9" id="KW-1185">Reference proteome</keyword>
<dbReference type="CDD" id="cd10017">
    <property type="entry name" value="B3_DNA"/>
    <property type="match status" value="2"/>
</dbReference>
<proteinExistence type="predicted"/>
<feature type="compositionally biased region" description="Basic and acidic residues" evidence="6">
    <location>
        <begin position="157"/>
        <end position="178"/>
    </location>
</feature>
<dbReference type="GO" id="GO:0003677">
    <property type="term" value="F:DNA binding"/>
    <property type="evidence" value="ECO:0007669"/>
    <property type="project" value="UniProtKB-KW"/>
</dbReference>
<keyword evidence="3" id="KW-0238">DNA-binding</keyword>
<gene>
    <name evidence="8" type="ORF">JCGZ_01471</name>
</gene>
<evidence type="ECO:0000313" key="8">
    <source>
        <dbReference type="EMBL" id="KDP44971.1"/>
    </source>
</evidence>
<feature type="region of interest" description="Disordered" evidence="6">
    <location>
        <begin position="157"/>
        <end position="186"/>
    </location>
</feature>
<sequence length="460" mass="52588">MASGSDRDNERSFFRPITPHFFKIILDDTIRDGKLIIPRKFLREYGNNLPNKVVLKVPSGATWQIELMKCDGEICLQKGWQEFVEYYSIACGHLLVFEYEKTCHSFYVLIFDKSASEIDYPFSFTNGDNELKDPEIGKTEEESPLPFLHISKKVKLENSEEQSEEKKCHESKSSENQKENVVPPKIQSLTAKGKASALRRAKTKFKSRNPFFMVAMQPSYVRGRSKITISATFARKYFEKMQGKVILEDGNGRVWSARHVRRGKKASIDNGWRKFSEDNELEVGDVCVFELVNAAKTKLKVTIFRHNKDTDRKTPVGDVGYVTKESYSRICPAFVDHSSFAFSFAKDESVQRTLNKKRQRCRGKTHLQQFRKPKIRCLSFSLFKGKDQTTEWSTSTHDLTLLISNYKAKSTALGVLTDASTFSFTQPLGGRCQRCSVPTTLPNSCEAFACWKSTKQVRAI</sequence>
<evidence type="ECO:0000256" key="2">
    <source>
        <dbReference type="ARBA" id="ARBA00023015"/>
    </source>
</evidence>
<evidence type="ECO:0000256" key="1">
    <source>
        <dbReference type="ARBA" id="ARBA00004123"/>
    </source>
</evidence>
<dbReference type="PANTHER" id="PTHR31920">
    <property type="entry name" value="B3 DOMAIN-CONTAINING"/>
    <property type="match status" value="1"/>
</dbReference>
<accession>A0A067L932</accession>
<reference evidence="8 9" key="1">
    <citation type="journal article" date="2014" name="PLoS ONE">
        <title>Global Analysis of Gene Expression Profiles in Physic Nut (Jatropha curcas L.) Seedlings Exposed to Salt Stress.</title>
        <authorList>
            <person name="Zhang L."/>
            <person name="Zhang C."/>
            <person name="Wu P."/>
            <person name="Chen Y."/>
            <person name="Li M."/>
            <person name="Jiang H."/>
            <person name="Wu G."/>
        </authorList>
    </citation>
    <scope>NUCLEOTIDE SEQUENCE [LARGE SCALE GENOMIC DNA]</scope>
    <source>
        <strain evidence="9">cv. GZQX0401</strain>
        <tissue evidence="8">Young leaves</tissue>
    </source>
</reference>
<dbReference type="SUPFAM" id="SSF101936">
    <property type="entry name" value="DNA-binding pseudobarrel domain"/>
    <property type="match status" value="2"/>
</dbReference>
<dbReference type="AlphaFoldDB" id="A0A067L932"/>
<dbReference type="PROSITE" id="PS50863">
    <property type="entry name" value="B3"/>
    <property type="match status" value="2"/>
</dbReference>
<feature type="domain" description="TF-B3" evidence="7">
    <location>
        <begin position="212"/>
        <end position="307"/>
    </location>
</feature>
<dbReference type="OrthoDB" id="1864528at2759"/>
<keyword evidence="4" id="KW-0804">Transcription</keyword>
<dbReference type="STRING" id="180498.A0A067L932"/>
<evidence type="ECO:0000259" key="7">
    <source>
        <dbReference type="PROSITE" id="PS50863"/>
    </source>
</evidence>
<evidence type="ECO:0000256" key="5">
    <source>
        <dbReference type="ARBA" id="ARBA00023242"/>
    </source>
</evidence>
<evidence type="ECO:0000256" key="6">
    <source>
        <dbReference type="SAM" id="MobiDB-lite"/>
    </source>
</evidence>
<dbReference type="EMBL" id="KK914240">
    <property type="protein sequence ID" value="KDP44971.1"/>
    <property type="molecule type" value="Genomic_DNA"/>
</dbReference>
<dbReference type="GO" id="GO:0005634">
    <property type="term" value="C:nucleus"/>
    <property type="evidence" value="ECO:0007669"/>
    <property type="project" value="UniProtKB-SubCell"/>
</dbReference>
<evidence type="ECO:0000256" key="4">
    <source>
        <dbReference type="ARBA" id="ARBA00023163"/>
    </source>
</evidence>
<dbReference type="PANTHER" id="PTHR31920:SF108">
    <property type="entry name" value="B3 DOMAIN-CONTAINING TRANSCRIPTION FACTOR VRN1-LIKE"/>
    <property type="match status" value="1"/>
</dbReference>
<dbReference type="InterPro" id="IPR003340">
    <property type="entry name" value="B3_DNA-bd"/>
</dbReference>
<feature type="domain" description="TF-B3" evidence="7">
    <location>
        <begin position="20"/>
        <end position="114"/>
    </location>
</feature>
<organism evidence="8 9">
    <name type="scientific">Jatropha curcas</name>
    <name type="common">Barbados nut</name>
    <dbReference type="NCBI Taxonomy" id="180498"/>
    <lineage>
        <taxon>Eukaryota</taxon>
        <taxon>Viridiplantae</taxon>
        <taxon>Streptophyta</taxon>
        <taxon>Embryophyta</taxon>
        <taxon>Tracheophyta</taxon>
        <taxon>Spermatophyta</taxon>
        <taxon>Magnoliopsida</taxon>
        <taxon>eudicotyledons</taxon>
        <taxon>Gunneridae</taxon>
        <taxon>Pentapetalae</taxon>
        <taxon>rosids</taxon>
        <taxon>fabids</taxon>
        <taxon>Malpighiales</taxon>
        <taxon>Euphorbiaceae</taxon>
        <taxon>Crotonoideae</taxon>
        <taxon>Jatropheae</taxon>
        <taxon>Jatropha</taxon>
    </lineage>
</organism>
<dbReference type="Proteomes" id="UP000027138">
    <property type="component" value="Unassembled WGS sequence"/>
</dbReference>
<name>A0A067L932_JATCU</name>
<evidence type="ECO:0000313" key="9">
    <source>
        <dbReference type="Proteomes" id="UP000027138"/>
    </source>
</evidence>
<comment type="subcellular location">
    <subcellularLocation>
        <location evidence="1">Nucleus</location>
    </subcellularLocation>
</comment>
<keyword evidence="2" id="KW-0805">Transcription regulation</keyword>
<dbReference type="InterPro" id="IPR015300">
    <property type="entry name" value="DNA-bd_pseudobarrel_sf"/>
</dbReference>
<dbReference type="Pfam" id="PF02362">
    <property type="entry name" value="B3"/>
    <property type="match status" value="2"/>
</dbReference>
<protein>
    <recommendedName>
        <fullName evidence="7">TF-B3 domain-containing protein</fullName>
    </recommendedName>
</protein>
<dbReference type="Gene3D" id="2.40.330.10">
    <property type="entry name" value="DNA-binding pseudobarrel domain"/>
    <property type="match status" value="2"/>
</dbReference>
<keyword evidence="5" id="KW-0539">Nucleus</keyword>